<dbReference type="EMBL" id="CP012752">
    <property type="protein sequence ID" value="ALG10823.1"/>
    <property type="molecule type" value="Genomic_DNA"/>
</dbReference>
<evidence type="ECO:0000313" key="3">
    <source>
        <dbReference type="EMBL" id="ALG10823.1"/>
    </source>
</evidence>
<dbReference type="AlphaFoldDB" id="A0A0N7F497"/>
<proteinExistence type="predicted"/>
<keyword evidence="4" id="KW-1185">Reference proteome</keyword>
<dbReference type="OrthoDB" id="9791837at2"/>
<dbReference type="Proteomes" id="UP000063699">
    <property type="component" value="Chromosome"/>
</dbReference>
<dbReference type="Gene3D" id="3.40.50.150">
    <property type="entry name" value="Vaccinia Virus protein VP39"/>
    <property type="match status" value="1"/>
</dbReference>
<evidence type="ECO:0000313" key="4">
    <source>
        <dbReference type="Proteomes" id="UP000063699"/>
    </source>
</evidence>
<name>A0A0N7F497_9PSEU</name>
<dbReference type="RefSeq" id="WP_054292725.1">
    <property type="nucleotide sequence ID" value="NZ_CP012752.1"/>
</dbReference>
<feature type="region of interest" description="Disordered" evidence="1">
    <location>
        <begin position="1"/>
        <end position="21"/>
    </location>
</feature>
<evidence type="ECO:0000256" key="1">
    <source>
        <dbReference type="SAM" id="MobiDB-lite"/>
    </source>
</evidence>
<accession>A0A0N7F497</accession>
<evidence type="ECO:0000259" key="2">
    <source>
        <dbReference type="Pfam" id="PF13649"/>
    </source>
</evidence>
<dbReference type="InterPro" id="IPR041698">
    <property type="entry name" value="Methyltransf_25"/>
</dbReference>
<dbReference type="InterPro" id="IPR029063">
    <property type="entry name" value="SAM-dependent_MTases_sf"/>
</dbReference>
<sequence>MSTQYDAIGRSYERVKHEMPPPRFPERMTFESLAGQCAGKDVLDLACGTGWHSRILRRLGAVSVVGADISGEMTAVARALAPATGISPPMPVTSGRR</sequence>
<dbReference type="KEGG" id="kphy:AOZ06_31570"/>
<dbReference type="Pfam" id="PF13649">
    <property type="entry name" value="Methyltransf_25"/>
    <property type="match status" value="1"/>
</dbReference>
<protein>
    <recommendedName>
        <fullName evidence="2">Methyltransferase domain-containing protein</fullName>
    </recommendedName>
</protein>
<dbReference type="STRING" id="860235.AOZ06_31570"/>
<dbReference type="CDD" id="cd02440">
    <property type="entry name" value="AdoMet_MTases"/>
    <property type="match status" value="1"/>
</dbReference>
<feature type="compositionally biased region" description="Basic and acidic residues" evidence="1">
    <location>
        <begin position="11"/>
        <end position="21"/>
    </location>
</feature>
<dbReference type="SUPFAM" id="SSF53335">
    <property type="entry name" value="S-adenosyl-L-methionine-dependent methyltransferases"/>
    <property type="match status" value="1"/>
</dbReference>
<gene>
    <name evidence="3" type="ORF">AOZ06_31570</name>
</gene>
<feature type="domain" description="Methyltransferase" evidence="2">
    <location>
        <begin position="42"/>
        <end position="85"/>
    </location>
</feature>
<reference evidence="3 4" key="1">
    <citation type="submission" date="2015-07" db="EMBL/GenBank/DDBJ databases">
        <title>Genome sequencing of Kibdelosporangium phytohabitans.</title>
        <authorList>
            <person name="Qin S."/>
            <person name="Xing K."/>
        </authorList>
    </citation>
    <scope>NUCLEOTIDE SEQUENCE [LARGE SCALE GENOMIC DNA]</scope>
    <source>
        <strain evidence="3 4">KLBMP1111</strain>
    </source>
</reference>
<organism evidence="3 4">
    <name type="scientific">Kibdelosporangium phytohabitans</name>
    <dbReference type="NCBI Taxonomy" id="860235"/>
    <lineage>
        <taxon>Bacteria</taxon>
        <taxon>Bacillati</taxon>
        <taxon>Actinomycetota</taxon>
        <taxon>Actinomycetes</taxon>
        <taxon>Pseudonocardiales</taxon>
        <taxon>Pseudonocardiaceae</taxon>
        <taxon>Kibdelosporangium</taxon>
    </lineage>
</organism>